<feature type="compositionally biased region" description="Polar residues" evidence="1">
    <location>
        <begin position="467"/>
        <end position="476"/>
    </location>
</feature>
<evidence type="ECO:0000256" key="1">
    <source>
        <dbReference type="SAM" id="MobiDB-lite"/>
    </source>
</evidence>
<dbReference type="VEuPathDB" id="TriTrypDB:BCY84_12579"/>
<dbReference type="VEuPathDB" id="TriTrypDB:C4B63_234g13"/>
<feature type="compositionally biased region" description="Low complexity" evidence="1">
    <location>
        <begin position="372"/>
        <end position="381"/>
    </location>
</feature>
<sequence length="1266" mass="141519">MVSTSVNPEVKAETEDSATVRAAVAPSPLKGKRMPPEMNKVTAVRAPSVTPLLSVLFMEVEQLANAVREPSALLTDTTDKLLQMRALLKTMMDSLRNCRHCIRRGQALSRFPRLVVTGPSQSGKSTLIDFILQRRHAQTKLDSGATAVSKAEECDKSEHSLRKILSSHPMNSSSTSLESHSVNRISDCSTSFSKLGGLSCQNPNGMNGMDEHEELEGILCSSTSNASIFVPSERGNKPDTNHNVEDAAQHEVSNLPFLNERSRWRYGRGNDGARIRQPLRLVKLASISGRRMSKSAGSDVVSGMDKNSPHGGMVMISGRFDITIVDRIRRKKGDAAHLLREGEKKLCDQANGIHSLTTNSGVSGSRQTNAPSASAGSVGAGVRSSNPCRAPFWLLQENVGGGVRWEGEGTTAVQLSDSLCAEAFFFTLPCEVVGTHRMVAIMNEFFEPFATLTEGDRCKDDGGEHVTSPSNQQQRHCSQEKKGFAHDEEGDDCQIICQLISDITFYVLTFSDAIVLRSEGVQTTDKQLVNRSPPMANSLPELVAMFQREMLRLFGIHVDSWQVIPFSGPMSRVTRDVLTEIYEARLARMDLLDADDGPPTTFSALEPLFPLNVSTFLPITSGVVNTEGKLQVAITEFCDVMYGQRFKKRRGSFSPGQMEELVLQHALRDVWKESGACQLLHIVRCFEWNSLHHTVSQIALSLVIWCRQMHLVLLQAQKILWQRLEGLQSDLQRINRDDDRAKSAVRQLKEESIPRQMTQSIVFRVQKRFEELTIRFWWTLVTLLDEENVRYGVYRPGSAQMLTSTRSCPLLPPFSSSSMKARNRLCRQYHRFLDVYVTQRYQTQMLQLQSIIEEKNQNLGENTLGHAKDRSMDQEEIRDSLDADASTLPPNLGSLMEDMKHHIPFVAQNARELKLTMRKELSLLLARLNTEVINYFMAELANAFPALVKMCEVQRKIAKGKLLQLVTTVNSRETYDSAERRLLRSMLSEIPRLRLLEMRPDQELEAFVTGLRSSLCQDQLVLYVKHLDDGWNGQYAGCAAKTLAYLLKADWESDARQLRSVDYIQPQNATLLQQLREYQDVFWAPMEMTEMTPLPSDRGGNLACVGFGDQPSIHGATGTTKEPAGTHVDNGSSASKEPPQAGEKSSLMGSNDILVSKRNPIGFFLAVWQEVFSAMSFRPWILLHNVRYASLLNNITLIFLRGQVRLESVLKERSCETEAVLRSVRHDMHLLGVELPSSLKRLSSRAMGAANNMKKLNAETITSLSS</sequence>
<feature type="region of interest" description="Disordered" evidence="1">
    <location>
        <begin position="460"/>
        <end position="483"/>
    </location>
</feature>
<reference evidence="2 3" key="1">
    <citation type="journal article" date="2018" name="Microb. Genom.">
        <title>Expanding an expanded genome: long-read sequencing of Trypanosoma cruzi.</title>
        <authorList>
            <person name="Berna L."/>
            <person name="Rodriguez M."/>
            <person name="Chiribao M.L."/>
            <person name="Parodi-Talice A."/>
            <person name="Pita S."/>
            <person name="Rijo G."/>
            <person name="Alvarez-Valin F."/>
            <person name="Robello C."/>
        </authorList>
    </citation>
    <scope>NUCLEOTIDE SEQUENCE [LARGE SCALE GENOMIC DNA]</scope>
    <source>
        <strain evidence="2 3">TCC</strain>
    </source>
</reference>
<dbReference type="OMA" id="CFEWNSL"/>
<dbReference type="VEuPathDB" id="TriTrypDB:C3747_15g228"/>
<dbReference type="EMBL" id="PRFC01000015">
    <property type="protein sequence ID" value="PWV18067.1"/>
    <property type="molecule type" value="Genomic_DNA"/>
</dbReference>
<protein>
    <submittedName>
        <fullName evidence="2">Uncharacterized protein</fullName>
    </submittedName>
</protein>
<evidence type="ECO:0000313" key="3">
    <source>
        <dbReference type="Proteomes" id="UP000246078"/>
    </source>
</evidence>
<dbReference type="VEuPathDB" id="TriTrypDB:ECC02_000909"/>
<evidence type="ECO:0000313" key="2">
    <source>
        <dbReference type="EMBL" id="PWV18067.1"/>
    </source>
</evidence>
<feature type="region of interest" description="Disordered" evidence="1">
    <location>
        <begin position="357"/>
        <end position="381"/>
    </location>
</feature>
<dbReference type="SUPFAM" id="SSF52540">
    <property type="entry name" value="P-loop containing nucleoside triphosphate hydrolases"/>
    <property type="match status" value="1"/>
</dbReference>
<organism evidence="2 3">
    <name type="scientific">Trypanosoma cruzi</name>
    <dbReference type="NCBI Taxonomy" id="5693"/>
    <lineage>
        <taxon>Eukaryota</taxon>
        <taxon>Discoba</taxon>
        <taxon>Euglenozoa</taxon>
        <taxon>Kinetoplastea</taxon>
        <taxon>Metakinetoplastina</taxon>
        <taxon>Trypanosomatida</taxon>
        <taxon>Trypanosomatidae</taxon>
        <taxon>Trypanosoma</taxon>
        <taxon>Schizotrypanum</taxon>
    </lineage>
</organism>
<gene>
    <name evidence="2" type="ORF">C3747_15g228</name>
</gene>
<accession>A0A2V2XB64</accession>
<comment type="caution">
    <text evidence="2">The sequence shown here is derived from an EMBL/GenBank/DDBJ whole genome shotgun (WGS) entry which is preliminary data.</text>
</comment>
<dbReference type="VEuPathDB" id="TriTrypDB:TcCLB.507649.40"/>
<feature type="compositionally biased region" description="Polar residues" evidence="1">
    <location>
        <begin position="357"/>
        <end position="371"/>
    </location>
</feature>
<dbReference type="Proteomes" id="UP000246078">
    <property type="component" value="Unassembled WGS sequence"/>
</dbReference>
<dbReference type="OrthoDB" id="251352at2759"/>
<dbReference type="VEuPathDB" id="TriTrypDB:TCSYLVIO_009708"/>
<dbReference type="VEuPathDB" id="TriTrypDB:Tc_MARK_8204"/>
<name>A0A2V2XB64_TRYCR</name>
<dbReference type="VEuPathDB" id="TriTrypDB:TcBrA4_0001590"/>
<proteinExistence type="predicted"/>
<dbReference type="InterPro" id="IPR027417">
    <property type="entry name" value="P-loop_NTPase"/>
</dbReference>
<dbReference type="VEuPathDB" id="TriTrypDB:TcCL_NonESM01047"/>
<dbReference type="VEuPathDB" id="TriTrypDB:TcCLB.510859.40"/>
<dbReference type="VEuPathDB" id="TriTrypDB:TCDM_01787"/>
<dbReference type="VEuPathDB" id="TriTrypDB:TcG_03767"/>
<dbReference type="AlphaFoldDB" id="A0A2V2XB64"/>
<feature type="region of interest" description="Disordered" evidence="1">
    <location>
        <begin position="1115"/>
        <end position="1147"/>
    </location>
</feature>